<evidence type="ECO:0000313" key="8">
    <source>
        <dbReference type="EMBL" id="GBF99953.1"/>
    </source>
</evidence>
<feature type="compositionally biased region" description="Low complexity" evidence="7">
    <location>
        <begin position="311"/>
        <end position="322"/>
    </location>
</feature>
<keyword evidence="4" id="KW-0508">mRNA splicing</keyword>
<dbReference type="InterPro" id="IPR005011">
    <property type="entry name" value="SNU66/SART1"/>
</dbReference>
<keyword evidence="5" id="KW-0539">Nucleus</keyword>
<feature type="compositionally biased region" description="Low complexity" evidence="7">
    <location>
        <begin position="498"/>
        <end position="516"/>
    </location>
</feature>
<comment type="subcellular location">
    <subcellularLocation>
        <location evidence="1">Nucleus</location>
    </subcellularLocation>
</comment>
<evidence type="ECO:0000313" key="9">
    <source>
        <dbReference type="Proteomes" id="UP000247498"/>
    </source>
</evidence>
<feature type="compositionally biased region" description="Gly residues" evidence="7">
    <location>
        <begin position="476"/>
        <end position="486"/>
    </location>
</feature>
<comment type="caution">
    <text evidence="8">The sequence shown here is derived from an EMBL/GenBank/DDBJ whole genome shotgun (WGS) entry which is preliminary data.</text>
</comment>
<accession>A0A2V0PP80</accession>
<feature type="region of interest" description="Disordered" evidence="7">
    <location>
        <begin position="466"/>
        <end position="582"/>
    </location>
</feature>
<dbReference type="PANTHER" id="PTHR14152:SF5">
    <property type="entry name" value="U4_U6.U5 TRI-SNRNP-ASSOCIATED PROTEIN 1"/>
    <property type="match status" value="1"/>
</dbReference>
<dbReference type="GO" id="GO:0045292">
    <property type="term" value="P:mRNA cis splicing, via spliceosome"/>
    <property type="evidence" value="ECO:0007669"/>
    <property type="project" value="TreeGrafter"/>
</dbReference>
<feature type="compositionally biased region" description="Basic and acidic residues" evidence="7">
    <location>
        <begin position="32"/>
        <end position="68"/>
    </location>
</feature>
<dbReference type="OrthoDB" id="5583at2759"/>
<keyword evidence="3" id="KW-0507">mRNA processing</keyword>
<feature type="compositionally biased region" description="Basic residues" evidence="7">
    <location>
        <begin position="286"/>
        <end position="296"/>
    </location>
</feature>
<dbReference type="Pfam" id="PF19252">
    <property type="entry name" value="HIND"/>
    <property type="match status" value="1"/>
</dbReference>
<dbReference type="Pfam" id="PF03343">
    <property type="entry name" value="SART-1"/>
    <property type="match status" value="2"/>
</dbReference>
<feature type="region of interest" description="Disordered" evidence="7">
    <location>
        <begin position="284"/>
        <end position="348"/>
    </location>
</feature>
<evidence type="ECO:0000256" key="3">
    <source>
        <dbReference type="ARBA" id="ARBA00022664"/>
    </source>
</evidence>
<evidence type="ECO:0000256" key="1">
    <source>
        <dbReference type="ARBA" id="ARBA00004123"/>
    </source>
</evidence>
<dbReference type="InterPro" id="IPR045347">
    <property type="entry name" value="HIND"/>
</dbReference>
<feature type="compositionally biased region" description="Pro residues" evidence="7">
    <location>
        <begin position="777"/>
        <end position="786"/>
    </location>
</feature>
<keyword evidence="9" id="KW-1185">Reference proteome</keyword>
<feature type="coiled-coil region" evidence="6">
    <location>
        <begin position="170"/>
        <end position="253"/>
    </location>
</feature>
<evidence type="ECO:0000256" key="5">
    <source>
        <dbReference type="ARBA" id="ARBA00023242"/>
    </source>
</evidence>
<dbReference type="FunCoup" id="A0A2V0PP80">
    <property type="interactions" value="2021"/>
</dbReference>
<evidence type="ECO:0000256" key="6">
    <source>
        <dbReference type="SAM" id="Coils"/>
    </source>
</evidence>
<dbReference type="PANTHER" id="PTHR14152">
    <property type="entry name" value="SQUAMOUS CELL CARCINOMA ANTIGEN RECOGNISED BY CYTOTOXIC T LYMPHOCYTES"/>
    <property type="match status" value="1"/>
</dbReference>
<feature type="region of interest" description="Disordered" evidence="7">
    <location>
        <begin position="397"/>
        <end position="418"/>
    </location>
</feature>
<dbReference type="STRING" id="307507.A0A2V0PP80"/>
<evidence type="ECO:0000256" key="2">
    <source>
        <dbReference type="ARBA" id="ARBA00006076"/>
    </source>
</evidence>
<dbReference type="GO" id="GO:0046540">
    <property type="term" value="C:U4/U6 x U5 tri-snRNP complex"/>
    <property type="evidence" value="ECO:0007669"/>
    <property type="project" value="InterPro"/>
</dbReference>
<feature type="compositionally biased region" description="Basic and acidic residues" evidence="7">
    <location>
        <begin position="329"/>
        <end position="340"/>
    </location>
</feature>
<feature type="region of interest" description="Disordered" evidence="7">
    <location>
        <begin position="22"/>
        <end position="139"/>
    </location>
</feature>
<feature type="compositionally biased region" description="Low complexity" evidence="7">
    <location>
        <begin position="551"/>
        <end position="571"/>
    </location>
</feature>
<name>A0A2V0PP80_9CHLO</name>
<organism evidence="8 9">
    <name type="scientific">Raphidocelis subcapitata</name>
    <dbReference type="NCBI Taxonomy" id="307507"/>
    <lineage>
        <taxon>Eukaryota</taxon>
        <taxon>Viridiplantae</taxon>
        <taxon>Chlorophyta</taxon>
        <taxon>core chlorophytes</taxon>
        <taxon>Chlorophyceae</taxon>
        <taxon>CS clade</taxon>
        <taxon>Sphaeropleales</taxon>
        <taxon>Selenastraceae</taxon>
        <taxon>Raphidocelis</taxon>
    </lineage>
</organism>
<feature type="compositionally biased region" description="Gly residues" evidence="7">
    <location>
        <begin position="121"/>
        <end position="133"/>
    </location>
</feature>
<feature type="region of interest" description="Disordered" evidence="7">
    <location>
        <begin position="714"/>
        <end position="786"/>
    </location>
</feature>
<dbReference type="GO" id="GO:0000481">
    <property type="term" value="P:maturation of 5S rRNA"/>
    <property type="evidence" value="ECO:0007669"/>
    <property type="project" value="TreeGrafter"/>
</dbReference>
<proteinExistence type="inferred from homology"/>
<evidence type="ECO:0000256" key="4">
    <source>
        <dbReference type="ARBA" id="ARBA00023187"/>
    </source>
</evidence>
<comment type="similarity">
    <text evidence="2">Belongs to the SNU66/SART1 family.</text>
</comment>
<evidence type="ECO:0000256" key="7">
    <source>
        <dbReference type="SAM" id="MobiDB-lite"/>
    </source>
</evidence>
<keyword evidence="6" id="KW-0175">Coiled coil</keyword>
<dbReference type="AlphaFoldDB" id="A0A2V0PP80"/>
<reference evidence="8 9" key="1">
    <citation type="journal article" date="2018" name="Sci. Rep.">
        <title>Raphidocelis subcapitata (=Pseudokirchneriella subcapitata) provides an insight into genome evolution and environmental adaptations in the Sphaeropleales.</title>
        <authorList>
            <person name="Suzuki S."/>
            <person name="Yamaguchi H."/>
            <person name="Nakajima N."/>
            <person name="Kawachi M."/>
        </authorList>
    </citation>
    <scope>NUCLEOTIDE SEQUENCE [LARGE SCALE GENOMIC DNA]</scope>
    <source>
        <strain evidence="8 9">NIES-35</strain>
    </source>
</reference>
<protein>
    <submittedName>
        <fullName evidence="8">Uncharacterized protein</fullName>
    </submittedName>
</protein>
<dbReference type="EMBL" id="BDRX01000182">
    <property type="protein sequence ID" value="GBF99953.1"/>
    <property type="molecule type" value="Genomic_DNA"/>
</dbReference>
<dbReference type="InParanoid" id="A0A2V0PP80"/>
<dbReference type="Proteomes" id="UP000247498">
    <property type="component" value="Unassembled WGS sequence"/>
</dbReference>
<gene>
    <name evidence="8" type="ORF">Rsub_12646</name>
</gene>
<feature type="compositionally biased region" description="Gly residues" evidence="7">
    <location>
        <begin position="738"/>
        <end position="749"/>
    </location>
</feature>
<sequence>MASGGDDIALSVEETNRLRASLGLKPLSLEAPKQEARAPPPKEEPKPDADAIRAKLAEAREKRRREQELASTRGLGEAGGDADDVATWVQRVRQQPTKRPRDGDGAPGGGSKRGRRDGAAADGGDGEAPGGGAAELAGARVRHGAEELAEGETLVLTLADAPILGADGGLNDAADELEEVARAQDKARAKARRVAGKEAKPLWAEDGRVRSLLDKYDEEEEEASFVLDEAGRAAAAEARQDEVRQRLAAAAAALDAVAAPAMGGAADYQTADEAAAAAAAAEALSKKKKKKRRLRTTRVAEEEEEAGAGGLDLDALEAAARADGGGDLGSREARSERRAAAEAAEAAAAAERTARFTRALEKANWASEALRAPDEAVAIDDDEAEAELAASLHRARRLAQKSAGAANGAAAGGGSNGAVAESVEEIAARLAQKRAEDEVKLREQLAAGGGAVGDLFNAATEFVRGIGGAGEDEDGGGGGGGGGGAGAPDAPYMDVDEPAGGQEPAAAEQQQQQQPENGVEEAAAAGGGAQRQRNFRKKGGWVSAEDGGGEEQQQGKAGQQQSKQQGAAEASVAGDRPVGRGLAGALGLLQDTGALKARTEWAGRTNEKRAVALIGLEDVYTGGAQEDRMARSIEAALTQRDEFGRVMTPKERFRTLCHQFHGIAPSKNKEAHRQRKYLEDVAVKRATSSADPSAELDRMRTLQAQLGTPYLPLDGKAALPGRGGDDDDAPALPLARTGRGGKPQLGGGLTPLVGDAKVERMLGIKKPHAPPGGKGGMPPPKPRGKQ</sequence>